<dbReference type="PANTHER" id="PTHR45772:SF10">
    <property type="entry name" value="LIPOPOLYSACCHARIDE EXPORT SYSTEM ATP-BINDING PROTEIN LPTB"/>
    <property type="match status" value="1"/>
</dbReference>
<dbReference type="OrthoDB" id="9804819at2"/>
<feature type="domain" description="ABC transporter" evidence="4">
    <location>
        <begin position="12"/>
        <end position="244"/>
    </location>
</feature>
<reference evidence="5 6" key="1">
    <citation type="submission" date="2014-04" db="EMBL/GenBank/DDBJ databases">
        <title>Draft Genome Sequence of Synergistes jonesii.</title>
        <authorList>
            <person name="Coil D.A."/>
            <person name="Eisen J.A."/>
            <person name="Holland-Moritz H.E."/>
        </authorList>
    </citation>
    <scope>NUCLEOTIDE SEQUENCE [LARGE SCALE GENOMIC DNA]</scope>
    <source>
        <strain evidence="5 6">78-1</strain>
    </source>
</reference>
<dbReference type="InterPro" id="IPR030921">
    <property type="entry name" value="LPS_export_LptB"/>
</dbReference>
<dbReference type="GO" id="GO:0016887">
    <property type="term" value="F:ATP hydrolysis activity"/>
    <property type="evidence" value="ECO:0007669"/>
    <property type="project" value="InterPro"/>
</dbReference>
<dbReference type="Pfam" id="PF00005">
    <property type="entry name" value="ABC_tran"/>
    <property type="match status" value="1"/>
</dbReference>
<dbReference type="SUPFAM" id="SSF52540">
    <property type="entry name" value="P-loop containing nucleoside triphosphate hydrolases"/>
    <property type="match status" value="1"/>
</dbReference>
<dbReference type="Proteomes" id="UP000027665">
    <property type="component" value="Unassembled WGS sequence"/>
</dbReference>
<organism evidence="5 6">
    <name type="scientific">Synergistes jonesii</name>
    <dbReference type="NCBI Taxonomy" id="2754"/>
    <lineage>
        <taxon>Bacteria</taxon>
        <taxon>Thermotogati</taxon>
        <taxon>Synergistota</taxon>
        <taxon>Synergistia</taxon>
        <taxon>Synergistales</taxon>
        <taxon>Synergistaceae</taxon>
        <taxon>Synergistes</taxon>
    </lineage>
</organism>
<dbReference type="InterPro" id="IPR017871">
    <property type="entry name" value="ABC_transporter-like_CS"/>
</dbReference>
<dbReference type="PANTHER" id="PTHR45772">
    <property type="entry name" value="CONSERVED COMPONENT OF ABC TRANSPORTER FOR NATURAL AMINO ACIDS-RELATED"/>
    <property type="match status" value="1"/>
</dbReference>
<dbReference type="NCBIfam" id="TIGR04406">
    <property type="entry name" value="LPS_export_lptB"/>
    <property type="match status" value="1"/>
</dbReference>
<dbReference type="InterPro" id="IPR003593">
    <property type="entry name" value="AAA+_ATPase"/>
</dbReference>
<comment type="caution">
    <text evidence="5">The sequence shown here is derived from an EMBL/GenBank/DDBJ whole genome shotgun (WGS) entry which is preliminary data.</text>
</comment>
<name>A0A073INB7_9BACT</name>
<dbReference type="RefSeq" id="WP_037977253.1">
    <property type="nucleotide sequence ID" value="NZ_CALIAO010000065.1"/>
</dbReference>
<proteinExistence type="predicted"/>
<dbReference type="GO" id="GO:0043190">
    <property type="term" value="C:ATP-binding cassette (ABC) transporter complex"/>
    <property type="evidence" value="ECO:0007669"/>
    <property type="project" value="InterPro"/>
</dbReference>
<dbReference type="PATRIC" id="fig|2754.20.peg.1057"/>
<evidence type="ECO:0000256" key="1">
    <source>
        <dbReference type="ARBA" id="ARBA00022448"/>
    </source>
</evidence>
<dbReference type="eggNOG" id="COG1137">
    <property type="taxonomic scope" value="Bacteria"/>
</dbReference>
<keyword evidence="3 5" id="KW-0067">ATP-binding</keyword>
<protein>
    <submittedName>
        <fullName evidence="5">Sugar ABC transporter ATP-binding protein</fullName>
    </submittedName>
</protein>
<evidence type="ECO:0000256" key="3">
    <source>
        <dbReference type="ARBA" id="ARBA00022840"/>
    </source>
</evidence>
<dbReference type="PROSITE" id="PS00211">
    <property type="entry name" value="ABC_TRANSPORTER_1"/>
    <property type="match status" value="1"/>
</dbReference>
<dbReference type="PROSITE" id="PS50893">
    <property type="entry name" value="ABC_TRANSPORTER_2"/>
    <property type="match status" value="1"/>
</dbReference>
<dbReference type="CDD" id="cd03218">
    <property type="entry name" value="ABC_YhbG"/>
    <property type="match status" value="1"/>
</dbReference>
<dbReference type="Gene3D" id="3.40.50.300">
    <property type="entry name" value="P-loop containing nucleotide triphosphate hydrolases"/>
    <property type="match status" value="1"/>
</dbReference>
<evidence type="ECO:0000259" key="4">
    <source>
        <dbReference type="PROSITE" id="PS50893"/>
    </source>
</evidence>
<keyword evidence="2" id="KW-0547">Nucleotide-binding</keyword>
<dbReference type="EMBL" id="JMKI01000037">
    <property type="protein sequence ID" value="KEJ91858.1"/>
    <property type="molecule type" value="Genomic_DNA"/>
</dbReference>
<dbReference type="GeneID" id="90984138"/>
<dbReference type="InterPro" id="IPR003439">
    <property type="entry name" value="ABC_transporter-like_ATP-bd"/>
</dbReference>
<keyword evidence="1" id="KW-0813">Transport</keyword>
<dbReference type="GO" id="GO:0005524">
    <property type="term" value="F:ATP binding"/>
    <property type="evidence" value="ECO:0007669"/>
    <property type="project" value="UniProtKB-KW"/>
</dbReference>
<dbReference type="InterPro" id="IPR051120">
    <property type="entry name" value="ABC_AA/LPS_Transport"/>
</dbReference>
<gene>
    <name evidence="5" type="ORF">EH55_07770</name>
</gene>
<keyword evidence="6" id="KW-1185">Reference proteome</keyword>
<evidence type="ECO:0000313" key="6">
    <source>
        <dbReference type="Proteomes" id="UP000027665"/>
    </source>
</evidence>
<evidence type="ECO:0000313" key="5">
    <source>
        <dbReference type="EMBL" id="KEJ91858.1"/>
    </source>
</evidence>
<dbReference type="STRING" id="2754.EH55_07770"/>
<accession>A0A073INB7</accession>
<dbReference type="InterPro" id="IPR027417">
    <property type="entry name" value="P-loop_NTPase"/>
</dbReference>
<sequence length="248" mass="27578">MAQLDGKRSAVLRTEKLVKSFSGRRVVDEVSLEIKSGEILGLLGPNGAGKSTTFYMIVGRILPESGNVTLGGVSLSGMPMYRRARAGIGYLPQEPSVFRSLTVRQNLDLVLEESGMESDERGEKITGLLKEYGLSRLEDTKAHALSGGERRRVEIARCLAMEPLFILLDEPFSGIDPIAVADLQSMIRDLKERGYGILLTDHNVRDTLKITDRACLIYEGKVFLEGEPEYITENKDAKKFYLGEDFTW</sequence>
<evidence type="ECO:0000256" key="2">
    <source>
        <dbReference type="ARBA" id="ARBA00022741"/>
    </source>
</evidence>
<dbReference type="GO" id="GO:0055085">
    <property type="term" value="P:transmembrane transport"/>
    <property type="evidence" value="ECO:0007669"/>
    <property type="project" value="InterPro"/>
</dbReference>
<dbReference type="AlphaFoldDB" id="A0A073INB7"/>
<dbReference type="SMART" id="SM00382">
    <property type="entry name" value="AAA"/>
    <property type="match status" value="1"/>
</dbReference>